<evidence type="ECO:0000256" key="1">
    <source>
        <dbReference type="ARBA" id="ARBA00004651"/>
    </source>
</evidence>
<keyword evidence="6" id="KW-0406">Ion transport</keyword>
<name>A0A286UG50_9AGAM</name>
<evidence type="ECO:0000256" key="6">
    <source>
        <dbReference type="ARBA" id="ARBA00023065"/>
    </source>
</evidence>
<accession>A0A286UG50</accession>
<comment type="subcellular location">
    <subcellularLocation>
        <location evidence="1">Cell membrane</location>
        <topology evidence="1">Multi-pass membrane protein</topology>
    </subcellularLocation>
</comment>
<evidence type="ECO:0000256" key="4">
    <source>
        <dbReference type="ARBA" id="ARBA00022692"/>
    </source>
</evidence>
<feature type="transmembrane region" description="Helical" evidence="8">
    <location>
        <begin position="411"/>
        <end position="430"/>
    </location>
</feature>
<protein>
    <submittedName>
        <fullName evidence="9">UPF0187-domain-containing</fullName>
    </submittedName>
</protein>
<proteinExistence type="predicted"/>
<reference evidence="9 10" key="1">
    <citation type="journal article" date="2017" name="Mol. Ecol.">
        <title>Comparative and population genomic landscape of Phellinus noxius: A hypervariable fungus causing root rot in trees.</title>
        <authorList>
            <person name="Chung C.L."/>
            <person name="Lee T.J."/>
            <person name="Akiba M."/>
            <person name="Lee H.H."/>
            <person name="Kuo T.H."/>
            <person name="Liu D."/>
            <person name="Ke H.M."/>
            <person name="Yokoi T."/>
            <person name="Roa M.B."/>
            <person name="Lu M.J."/>
            <person name="Chang Y.Y."/>
            <person name="Ann P.J."/>
            <person name="Tsai J.N."/>
            <person name="Chen C.Y."/>
            <person name="Tzean S.S."/>
            <person name="Ota Y."/>
            <person name="Hattori T."/>
            <person name="Sahashi N."/>
            <person name="Liou R.F."/>
            <person name="Kikuchi T."/>
            <person name="Tsai I.J."/>
        </authorList>
    </citation>
    <scope>NUCLEOTIDE SEQUENCE [LARGE SCALE GENOMIC DNA]</scope>
    <source>
        <strain evidence="9 10">FFPRI411160</strain>
    </source>
</reference>
<evidence type="ECO:0000256" key="7">
    <source>
        <dbReference type="ARBA" id="ARBA00023136"/>
    </source>
</evidence>
<dbReference type="EMBL" id="NBII01000005">
    <property type="protein sequence ID" value="PAV18586.1"/>
    <property type="molecule type" value="Genomic_DNA"/>
</dbReference>
<dbReference type="InParanoid" id="A0A286UG50"/>
<keyword evidence="7 8" id="KW-0472">Membrane</keyword>
<organism evidence="9 10">
    <name type="scientific">Pyrrhoderma noxium</name>
    <dbReference type="NCBI Taxonomy" id="2282107"/>
    <lineage>
        <taxon>Eukaryota</taxon>
        <taxon>Fungi</taxon>
        <taxon>Dikarya</taxon>
        <taxon>Basidiomycota</taxon>
        <taxon>Agaricomycotina</taxon>
        <taxon>Agaricomycetes</taxon>
        <taxon>Hymenochaetales</taxon>
        <taxon>Hymenochaetaceae</taxon>
        <taxon>Pyrrhoderma</taxon>
    </lineage>
</organism>
<keyword evidence="5 8" id="KW-1133">Transmembrane helix</keyword>
<evidence type="ECO:0000313" key="9">
    <source>
        <dbReference type="EMBL" id="PAV18586.1"/>
    </source>
</evidence>
<feature type="transmembrane region" description="Helical" evidence="8">
    <location>
        <begin position="280"/>
        <end position="298"/>
    </location>
</feature>
<evidence type="ECO:0000256" key="5">
    <source>
        <dbReference type="ARBA" id="ARBA00022989"/>
    </source>
</evidence>
<evidence type="ECO:0000313" key="10">
    <source>
        <dbReference type="Proteomes" id="UP000217199"/>
    </source>
</evidence>
<dbReference type="Proteomes" id="UP000217199">
    <property type="component" value="Unassembled WGS sequence"/>
</dbReference>
<keyword evidence="3" id="KW-1003">Cell membrane</keyword>
<comment type="caution">
    <text evidence="9">The sequence shown here is derived from an EMBL/GenBank/DDBJ whole genome shotgun (WGS) entry which is preliminary data.</text>
</comment>
<dbReference type="PANTHER" id="PTHR33281:SF19">
    <property type="entry name" value="VOLTAGE-DEPENDENT ANION CHANNEL-FORMING PROTEIN YNEE"/>
    <property type="match status" value="1"/>
</dbReference>
<dbReference type="InterPro" id="IPR044669">
    <property type="entry name" value="YneE/VCCN1/2-like"/>
</dbReference>
<dbReference type="OrthoDB" id="1368at2759"/>
<dbReference type="PANTHER" id="PTHR33281">
    <property type="entry name" value="UPF0187 PROTEIN YNEE"/>
    <property type="match status" value="1"/>
</dbReference>
<dbReference type="Pfam" id="PF25539">
    <property type="entry name" value="Bestrophin_2"/>
    <property type="match status" value="2"/>
</dbReference>
<dbReference type="STRING" id="2282107.A0A286UG50"/>
<keyword evidence="4 8" id="KW-0812">Transmembrane</keyword>
<evidence type="ECO:0000256" key="2">
    <source>
        <dbReference type="ARBA" id="ARBA00022448"/>
    </source>
</evidence>
<sequence>MVTKNPMFMEWSFKKFQATVVNDIWPETLFFSLVATMVALVSDKTGHNLGIPDTMFTVFGLVLGLVVSFRTSSAYERYSEGTKLWTNIGLTSRNLAQTIWIHVPNDRKKKKADTEETGITEVPVGQARLKSVIEKKSMINLIQAFSVAVKHALRGEAGIYYEDLYPLICFLPRFASKPPRVNINTDVLPLWQASSLDDPNSSSVSTMTGHTLARTASAPGDAKEMKEAKGMVSGDMFAPDLTTAKHKKQHSDPDHILPVVSCDRKLGPSRNPPKSTLYDYIPLLIIFKPFIWCLRYVYRKIRSNKYKTARPESTGTRDAFGRKRKPVIIESSVPLEITLFLSSYLSYLIREELIAPTLVGTLASGISTLQDTMANLERIRTSPIPFAYQAHLRVSMWLYLFFLPFEIYNDFGYLTIPATAFGAFLLLGFLEIGQEIEDPFGYDANDLDLDYFCFMIQRELSEITAVSALANDTAPRD</sequence>
<gene>
    <name evidence="9" type="ORF">PNOK_0542800</name>
</gene>
<evidence type="ECO:0000256" key="8">
    <source>
        <dbReference type="SAM" id="Phobius"/>
    </source>
</evidence>
<keyword evidence="10" id="KW-1185">Reference proteome</keyword>
<keyword evidence="2" id="KW-0813">Transport</keyword>
<dbReference type="GO" id="GO:0005254">
    <property type="term" value="F:chloride channel activity"/>
    <property type="evidence" value="ECO:0007669"/>
    <property type="project" value="InterPro"/>
</dbReference>
<dbReference type="GO" id="GO:0005886">
    <property type="term" value="C:plasma membrane"/>
    <property type="evidence" value="ECO:0007669"/>
    <property type="project" value="UniProtKB-SubCell"/>
</dbReference>
<dbReference type="AlphaFoldDB" id="A0A286UG50"/>
<evidence type="ECO:0000256" key="3">
    <source>
        <dbReference type="ARBA" id="ARBA00022475"/>
    </source>
</evidence>